<evidence type="ECO:0000313" key="1">
    <source>
        <dbReference type="EMBL" id="SLN26922.1"/>
    </source>
</evidence>
<gene>
    <name evidence="1" type="ORF">PSJ8397_01099</name>
</gene>
<protein>
    <submittedName>
        <fullName evidence="1">Uncharacterized protein</fullName>
    </submittedName>
</protein>
<accession>A0A1Y5RWN9</accession>
<evidence type="ECO:0000313" key="2">
    <source>
        <dbReference type="Proteomes" id="UP000193623"/>
    </source>
</evidence>
<sequence>MSDTPTGDVTNITIRFEGDGHEAAAQAFMIQFSDGGMAEDIEERLALQDITVADTDFDIDQNLLIIQI</sequence>
<reference evidence="1 2" key="1">
    <citation type="submission" date="2017-03" db="EMBL/GenBank/DDBJ databases">
        <authorList>
            <person name="Afonso C.L."/>
            <person name="Miller P.J."/>
            <person name="Scott M.A."/>
            <person name="Spackman E."/>
            <person name="Goraichik I."/>
            <person name="Dimitrov K.M."/>
            <person name="Suarez D.L."/>
            <person name="Swayne D.E."/>
        </authorList>
    </citation>
    <scope>NUCLEOTIDE SEQUENCE [LARGE SCALE GENOMIC DNA]</scope>
    <source>
        <strain evidence="1 2">CECT 8397</strain>
    </source>
</reference>
<keyword evidence="2" id="KW-1185">Reference proteome</keyword>
<proteinExistence type="predicted"/>
<dbReference type="Proteomes" id="UP000193623">
    <property type="component" value="Unassembled WGS sequence"/>
</dbReference>
<name>A0A1Y5RWN9_9RHOB</name>
<dbReference type="AlphaFoldDB" id="A0A1Y5RWN9"/>
<dbReference type="EMBL" id="FWFT01000002">
    <property type="protein sequence ID" value="SLN26922.1"/>
    <property type="molecule type" value="Genomic_DNA"/>
</dbReference>
<dbReference type="RefSeq" id="WP_085863577.1">
    <property type="nucleotide sequence ID" value="NZ_FWFT01000002.1"/>
</dbReference>
<organism evidence="1 2">
    <name type="scientific">Pseudooctadecabacter jejudonensis</name>
    <dbReference type="NCBI Taxonomy" id="1391910"/>
    <lineage>
        <taxon>Bacteria</taxon>
        <taxon>Pseudomonadati</taxon>
        <taxon>Pseudomonadota</taxon>
        <taxon>Alphaproteobacteria</taxon>
        <taxon>Rhodobacterales</taxon>
        <taxon>Paracoccaceae</taxon>
        <taxon>Pseudooctadecabacter</taxon>
    </lineage>
</organism>